<evidence type="ECO:0000313" key="6">
    <source>
        <dbReference type="EMBL" id="AXX85943.1"/>
    </source>
</evidence>
<dbReference type="Gene3D" id="3.40.5.90">
    <property type="entry name" value="CDGSH iron-sulfur domain, mitoNEET-type"/>
    <property type="match status" value="2"/>
</dbReference>
<protein>
    <submittedName>
        <fullName evidence="6">CDGSH iron-sulfur domain-containing protein</fullName>
    </submittedName>
</protein>
<reference evidence="6 9" key="3">
    <citation type="submission" date="2018-08" db="EMBL/GenBank/DDBJ databases">
        <title>Complete genome of the Arcobacter marinus type strain JCM 15502.</title>
        <authorList>
            <person name="Miller W.G."/>
            <person name="Yee E."/>
            <person name="Huynh S."/>
            <person name="Parker C.T."/>
        </authorList>
    </citation>
    <scope>NUCLEOTIDE SEQUENCE [LARGE SCALE GENOMIC DNA]</scope>
    <source>
        <strain evidence="6 9">JCM 15502</strain>
    </source>
</reference>
<evidence type="ECO:0000313" key="8">
    <source>
        <dbReference type="Proteomes" id="UP000224740"/>
    </source>
</evidence>
<feature type="domain" description="Iron-binding zinc finger CDGSH type" evidence="5">
    <location>
        <begin position="11"/>
        <end position="65"/>
    </location>
</feature>
<reference evidence="8" key="1">
    <citation type="submission" date="2017-09" db="EMBL/GenBank/DDBJ databases">
        <title>Arcobacter canalis sp. nov., a new species isolated from a water canal contaminated with urban sewage.</title>
        <authorList>
            <person name="Perez-Cataluna A."/>
            <person name="Salas-Masso N."/>
            <person name="Figueras M.J."/>
        </authorList>
    </citation>
    <scope>NUCLEOTIDE SEQUENCE [LARGE SCALE GENOMIC DNA]</scope>
    <source>
        <strain evidence="8">CECT 7727</strain>
    </source>
</reference>
<evidence type="ECO:0000313" key="7">
    <source>
        <dbReference type="EMBL" id="PHO15371.1"/>
    </source>
</evidence>
<dbReference type="InterPro" id="IPR042216">
    <property type="entry name" value="MitoNEET_CISD"/>
</dbReference>
<evidence type="ECO:0000259" key="5">
    <source>
        <dbReference type="SMART" id="SM00704"/>
    </source>
</evidence>
<reference evidence="7" key="2">
    <citation type="submission" date="2017-09" db="EMBL/GenBank/DDBJ databases">
        <authorList>
            <person name="Perez-Cataluna A."/>
            <person name="Figueras M.J."/>
            <person name="Salas-Masso N."/>
        </authorList>
    </citation>
    <scope>NUCLEOTIDE SEQUENCE</scope>
    <source>
        <strain evidence="7">CECT 7727</strain>
    </source>
</reference>
<dbReference type="Proteomes" id="UP000224740">
    <property type="component" value="Unassembled WGS sequence"/>
</dbReference>
<accession>A0A347TH65</accession>
<dbReference type="Proteomes" id="UP000264693">
    <property type="component" value="Chromosome"/>
</dbReference>
<dbReference type="EMBL" id="NXAO01000029">
    <property type="protein sequence ID" value="PHO15371.1"/>
    <property type="molecule type" value="Genomic_DNA"/>
</dbReference>
<dbReference type="GO" id="GO:0051537">
    <property type="term" value="F:2 iron, 2 sulfur cluster binding"/>
    <property type="evidence" value="ECO:0007669"/>
    <property type="project" value="UniProtKB-KW"/>
</dbReference>
<dbReference type="KEGG" id="amar:AMRN_0144"/>
<dbReference type="PANTHER" id="PTHR46491:SF3">
    <property type="entry name" value="CDGSH IRON-SULFUR DOMAIN-CONTAINING PROTEIN 3, MITOCHONDRIAL"/>
    <property type="match status" value="1"/>
</dbReference>
<dbReference type="GO" id="GO:0046872">
    <property type="term" value="F:metal ion binding"/>
    <property type="evidence" value="ECO:0007669"/>
    <property type="project" value="UniProtKB-KW"/>
</dbReference>
<dbReference type="AlphaFoldDB" id="A0A347TH65"/>
<proteinExistence type="predicted"/>
<dbReference type="PANTHER" id="PTHR46491">
    <property type="entry name" value="CDGSH IRON SULFUR DOMAIN PROTEIN HOMOLOG"/>
    <property type="match status" value="1"/>
</dbReference>
<dbReference type="GO" id="GO:0005737">
    <property type="term" value="C:cytoplasm"/>
    <property type="evidence" value="ECO:0007669"/>
    <property type="project" value="UniProtKB-ARBA"/>
</dbReference>
<evidence type="ECO:0000256" key="4">
    <source>
        <dbReference type="ARBA" id="ARBA00023014"/>
    </source>
</evidence>
<evidence type="ECO:0000313" key="9">
    <source>
        <dbReference type="Proteomes" id="UP000264693"/>
    </source>
</evidence>
<keyword evidence="2" id="KW-0479">Metal-binding</keyword>
<keyword evidence="4" id="KW-0411">Iron-sulfur</keyword>
<dbReference type="EMBL" id="CP032101">
    <property type="protein sequence ID" value="AXX85943.1"/>
    <property type="molecule type" value="Genomic_DNA"/>
</dbReference>
<dbReference type="InterPro" id="IPR052950">
    <property type="entry name" value="CISD"/>
</dbReference>
<keyword evidence="1" id="KW-0001">2Fe-2S</keyword>
<dbReference type="InterPro" id="IPR018967">
    <property type="entry name" value="FeS-contain_CDGSH-typ"/>
</dbReference>
<keyword evidence="3" id="KW-0408">Iron</keyword>
<gene>
    <name evidence="6" type="ORF">AMRN_0144</name>
    <name evidence="7" type="ORF">CPH92_07205</name>
</gene>
<keyword evidence="8" id="KW-1185">Reference proteome</keyword>
<evidence type="ECO:0000256" key="3">
    <source>
        <dbReference type="ARBA" id="ARBA00023004"/>
    </source>
</evidence>
<evidence type="ECO:0000256" key="2">
    <source>
        <dbReference type="ARBA" id="ARBA00022723"/>
    </source>
</evidence>
<dbReference type="RefSeq" id="WP_099311064.1">
    <property type="nucleotide sequence ID" value="NZ_CP032101.1"/>
</dbReference>
<dbReference type="SMART" id="SM00704">
    <property type="entry name" value="ZnF_CDGSH"/>
    <property type="match status" value="2"/>
</dbReference>
<feature type="domain" description="Iron-binding zinc finger CDGSH type" evidence="5">
    <location>
        <begin position="120"/>
        <end position="151"/>
    </location>
</feature>
<dbReference type="Pfam" id="PF09360">
    <property type="entry name" value="zf-CDGSH"/>
    <property type="match status" value="2"/>
</dbReference>
<organism evidence="6 9">
    <name type="scientific">Malaciobacter marinus</name>
    <dbReference type="NCBI Taxonomy" id="505249"/>
    <lineage>
        <taxon>Bacteria</taxon>
        <taxon>Pseudomonadati</taxon>
        <taxon>Campylobacterota</taxon>
        <taxon>Epsilonproteobacteria</taxon>
        <taxon>Campylobacterales</taxon>
        <taxon>Arcobacteraceae</taxon>
        <taxon>Malaciobacter</taxon>
    </lineage>
</organism>
<name>A0A347TH65_9BACT</name>
<sequence>MKKLSLRFFKNGPIKLINDSNFLLENSIIYEGKSFDLNKCTFICRCGRSKKQPFCEGSHSNSSFDTRCKTSKEKFSQTFKNNSLTSTNNELHNCAQLIIKENSPILAKGNISLKINNIPEIINKRNFNLCRCGSSRYMPFCDRSHNDIAGRYYTF</sequence>
<evidence type="ECO:0000256" key="1">
    <source>
        <dbReference type="ARBA" id="ARBA00022714"/>
    </source>
</evidence>